<reference evidence="5" key="1">
    <citation type="submission" date="2018-05" db="EMBL/GenBank/DDBJ databases">
        <authorList>
            <person name="Lanie J.A."/>
            <person name="Ng W.-L."/>
            <person name="Kazmierczak K.M."/>
            <person name="Andrzejewski T.M."/>
            <person name="Davidsen T.M."/>
            <person name="Wayne K.J."/>
            <person name="Tettelin H."/>
            <person name="Glass J.I."/>
            <person name="Rusch D."/>
            <person name="Podicherti R."/>
            <person name="Tsui H.-C.T."/>
            <person name="Winkler M.E."/>
        </authorList>
    </citation>
    <scope>NUCLEOTIDE SEQUENCE</scope>
</reference>
<dbReference type="Pfam" id="PF01011">
    <property type="entry name" value="PQQ"/>
    <property type="match status" value="1"/>
</dbReference>
<dbReference type="SUPFAM" id="SSF50998">
    <property type="entry name" value="Quinoprotein alcohol dehydrogenase-like"/>
    <property type="match status" value="1"/>
</dbReference>
<dbReference type="GO" id="GO:0016491">
    <property type="term" value="F:oxidoreductase activity"/>
    <property type="evidence" value="ECO:0007669"/>
    <property type="project" value="UniProtKB-KW"/>
</dbReference>
<comment type="cofactor">
    <cofactor evidence="1">
        <name>pyrroloquinoline quinone</name>
        <dbReference type="ChEBI" id="CHEBI:58442"/>
    </cofactor>
</comment>
<comment type="similarity">
    <text evidence="2">Belongs to the bacterial PQQ dehydrogenase family.</text>
</comment>
<evidence type="ECO:0000313" key="5">
    <source>
        <dbReference type="EMBL" id="SVA79388.1"/>
    </source>
</evidence>
<evidence type="ECO:0000256" key="1">
    <source>
        <dbReference type="ARBA" id="ARBA00001931"/>
    </source>
</evidence>
<gene>
    <name evidence="5" type="ORF">METZ01_LOCUS132242</name>
</gene>
<feature type="domain" description="Pyrrolo-quinoline quinone repeat" evidence="4">
    <location>
        <begin position="47"/>
        <end position="361"/>
    </location>
</feature>
<protein>
    <recommendedName>
        <fullName evidence="4">Pyrrolo-quinoline quinone repeat domain-containing protein</fullName>
    </recommendedName>
</protein>
<proteinExistence type="inferred from homology"/>
<keyword evidence="3" id="KW-0560">Oxidoreductase</keyword>
<evidence type="ECO:0000256" key="3">
    <source>
        <dbReference type="ARBA" id="ARBA00023002"/>
    </source>
</evidence>
<dbReference type="AlphaFoldDB" id="A0A381YQV3"/>
<organism evidence="5">
    <name type="scientific">marine metagenome</name>
    <dbReference type="NCBI Taxonomy" id="408172"/>
    <lineage>
        <taxon>unclassified sequences</taxon>
        <taxon>metagenomes</taxon>
        <taxon>ecological metagenomes</taxon>
    </lineage>
</organism>
<name>A0A381YQV3_9ZZZZ</name>
<accession>A0A381YQV3</accession>
<dbReference type="Gene3D" id="2.140.10.10">
    <property type="entry name" value="Quinoprotein alcohol dehydrogenase-like superfamily"/>
    <property type="match status" value="1"/>
</dbReference>
<sequence length="586" mass="64886">MRQQSPKKTVLACALLVGAAVIALNGQYSLTVNFDRLKNAQNEPQNWLIMNGDYNATRYSKLTQINRENVSDLRMVWALALGGMQDTGRNGPESEVNPLIDNGFMYTTDGWGTVYKIDARNPDYANFVWIADPGVDHEGNTSRSRGIALWEDKVLANLPDGRVIAIDRENGEILWDVEIAGANEFGRRERFLTAPLVADGKVIVHNGAGDGGTRGWVAALDVETGEELWRWYAVPEPGQPGSETWKDDHNAWKTGGGGIWQTGAYDPETNLYIFGTGNPWPAYDAEYRPGDNLYTNCAVALDVTTGEMAWYFQYTPNDSWDYDEVGVHMLYDIEIDGLMRKVASHFGRNGFFYTLDRTDGSFIKGNKYVNDLNWTAGLNPVTGMPLEYDPNLDVQIYNPEARAMRSDRDEMKRTCPTWHGGVAHQPLAYNPVKHIAYGVGTEGCFSTTGAAMVPASPDGNVDTRASERRQYDSDLYYGALTAVDAVGHTVLGKAVTDIEIRSGVVSTGGGIVFTALQDGWVIAYNDETLEELWRFNVGTPLKGAPVTYSIGPRQYVAVQSSGRHLHPVNYDNLENSSYLFVFALNE</sequence>
<evidence type="ECO:0000259" key="4">
    <source>
        <dbReference type="Pfam" id="PF01011"/>
    </source>
</evidence>
<evidence type="ECO:0000256" key="2">
    <source>
        <dbReference type="ARBA" id="ARBA00008156"/>
    </source>
</evidence>
<dbReference type="EMBL" id="UINC01018830">
    <property type="protein sequence ID" value="SVA79388.1"/>
    <property type="molecule type" value="Genomic_DNA"/>
</dbReference>
<dbReference type="InterPro" id="IPR011047">
    <property type="entry name" value="Quinoprotein_ADH-like_sf"/>
</dbReference>
<dbReference type="InterPro" id="IPR002372">
    <property type="entry name" value="PQQ_rpt_dom"/>
</dbReference>
<dbReference type="InterPro" id="IPR018391">
    <property type="entry name" value="PQQ_b-propeller_rpt"/>
</dbReference>
<dbReference type="SMART" id="SM00564">
    <property type="entry name" value="PQQ"/>
    <property type="match status" value="4"/>
</dbReference>
<dbReference type="PANTHER" id="PTHR32303">
    <property type="entry name" value="QUINOPROTEIN ALCOHOL DEHYDROGENASE (CYTOCHROME C)"/>
    <property type="match status" value="1"/>
</dbReference>